<dbReference type="SUPFAM" id="SSF88659">
    <property type="entry name" value="Sigma3 and sigma4 domains of RNA polymerase sigma factors"/>
    <property type="match status" value="1"/>
</dbReference>
<protein>
    <submittedName>
        <fullName evidence="7">Sigma-70 family RNA polymerase sigma factor</fullName>
    </submittedName>
</protein>
<dbReference type="Proteomes" id="UP000657006">
    <property type="component" value="Unassembled WGS sequence"/>
</dbReference>
<evidence type="ECO:0000259" key="6">
    <source>
        <dbReference type="Pfam" id="PF08281"/>
    </source>
</evidence>
<evidence type="ECO:0000256" key="4">
    <source>
        <dbReference type="ARBA" id="ARBA00023125"/>
    </source>
</evidence>
<comment type="similarity">
    <text evidence="1">Belongs to the sigma-70 factor family. ECF subfamily.</text>
</comment>
<keyword evidence="3" id="KW-0731">Sigma factor</keyword>
<evidence type="ECO:0000256" key="5">
    <source>
        <dbReference type="ARBA" id="ARBA00023163"/>
    </source>
</evidence>
<evidence type="ECO:0000313" key="7">
    <source>
        <dbReference type="EMBL" id="MBC8544213.1"/>
    </source>
</evidence>
<dbReference type="InterPro" id="IPR013325">
    <property type="entry name" value="RNA_pol_sigma_r2"/>
</dbReference>
<dbReference type="PANTHER" id="PTHR43133:SF8">
    <property type="entry name" value="RNA POLYMERASE SIGMA FACTOR HI_1459-RELATED"/>
    <property type="match status" value="1"/>
</dbReference>
<name>A0A926DUK3_9FIRM</name>
<dbReference type="GO" id="GO:0006352">
    <property type="term" value="P:DNA-templated transcription initiation"/>
    <property type="evidence" value="ECO:0007669"/>
    <property type="project" value="InterPro"/>
</dbReference>
<dbReference type="Pfam" id="PF08281">
    <property type="entry name" value="Sigma70_r4_2"/>
    <property type="match status" value="1"/>
</dbReference>
<dbReference type="GO" id="GO:0003677">
    <property type="term" value="F:DNA binding"/>
    <property type="evidence" value="ECO:0007669"/>
    <property type="project" value="UniProtKB-KW"/>
</dbReference>
<feature type="domain" description="RNA polymerase sigma factor 70 region 4 type 2" evidence="6">
    <location>
        <begin position="132"/>
        <end position="174"/>
    </location>
</feature>
<evidence type="ECO:0000256" key="3">
    <source>
        <dbReference type="ARBA" id="ARBA00023082"/>
    </source>
</evidence>
<dbReference type="InterPro" id="IPR039425">
    <property type="entry name" value="RNA_pol_sigma-70-like"/>
</dbReference>
<comment type="caution">
    <text evidence="7">The sequence shown here is derived from an EMBL/GenBank/DDBJ whole genome shotgun (WGS) entry which is preliminary data.</text>
</comment>
<dbReference type="InterPro" id="IPR013249">
    <property type="entry name" value="RNA_pol_sigma70_r4_t2"/>
</dbReference>
<keyword evidence="2" id="KW-0805">Transcription regulation</keyword>
<evidence type="ECO:0000256" key="1">
    <source>
        <dbReference type="ARBA" id="ARBA00010641"/>
    </source>
</evidence>
<dbReference type="NCBIfam" id="TIGR02937">
    <property type="entry name" value="sigma70-ECF"/>
    <property type="match status" value="1"/>
</dbReference>
<keyword evidence="4" id="KW-0238">DNA-binding</keyword>
<organism evidence="7 8">
    <name type="scientific">Bianquea renquensis</name>
    <dbReference type="NCBI Taxonomy" id="2763661"/>
    <lineage>
        <taxon>Bacteria</taxon>
        <taxon>Bacillati</taxon>
        <taxon>Bacillota</taxon>
        <taxon>Clostridia</taxon>
        <taxon>Eubacteriales</taxon>
        <taxon>Bianqueaceae</taxon>
        <taxon>Bianquea</taxon>
    </lineage>
</organism>
<evidence type="ECO:0000313" key="8">
    <source>
        <dbReference type="Proteomes" id="UP000657006"/>
    </source>
</evidence>
<evidence type="ECO:0000256" key="2">
    <source>
        <dbReference type="ARBA" id="ARBA00023015"/>
    </source>
</evidence>
<dbReference type="SUPFAM" id="SSF88946">
    <property type="entry name" value="Sigma2 domain of RNA polymerase sigma factors"/>
    <property type="match status" value="1"/>
</dbReference>
<dbReference type="RefSeq" id="WP_177719805.1">
    <property type="nucleotide sequence ID" value="NZ_JACRSQ010000018.1"/>
</dbReference>
<dbReference type="PANTHER" id="PTHR43133">
    <property type="entry name" value="RNA POLYMERASE ECF-TYPE SIGMA FACTO"/>
    <property type="match status" value="1"/>
</dbReference>
<dbReference type="AlphaFoldDB" id="A0A926DUK3"/>
<dbReference type="EMBL" id="JACRSQ010000018">
    <property type="protein sequence ID" value="MBC8544213.1"/>
    <property type="molecule type" value="Genomic_DNA"/>
</dbReference>
<proteinExistence type="inferred from homology"/>
<reference evidence="7" key="1">
    <citation type="submission" date="2020-08" db="EMBL/GenBank/DDBJ databases">
        <title>Genome public.</title>
        <authorList>
            <person name="Liu C."/>
            <person name="Sun Q."/>
        </authorList>
    </citation>
    <scope>NUCLEOTIDE SEQUENCE</scope>
    <source>
        <strain evidence="7">NSJ-32</strain>
    </source>
</reference>
<dbReference type="GO" id="GO:0016987">
    <property type="term" value="F:sigma factor activity"/>
    <property type="evidence" value="ECO:0007669"/>
    <property type="project" value="UniProtKB-KW"/>
</dbReference>
<keyword evidence="8" id="KW-1185">Reference proteome</keyword>
<dbReference type="InterPro" id="IPR036388">
    <property type="entry name" value="WH-like_DNA-bd_sf"/>
</dbReference>
<sequence>MVDQNPTTLFNDIYDSTNRKVLVYITAKCSSPADIHDIFQETYMELYSILVKKGPDYIQNSEAFVMKLAKQKLSRYYSLLDRLKRLLPLSSPPENEDWDASMEQELDSVPIDELVCSRDLAARVYTYLSSKPTDVKKVFYLYYSLDLTIPEIAKQLSMSESNVKNKLYRTLKEMRNFYS</sequence>
<accession>A0A926DUK3</accession>
<gene>
    <name evidence="7" type="ORF">H8730_11760</name>
</gene>
<keyword evidence="5" id="KW-0804">Transcription</keyword>
<dbReference type="InterPro" id="IPR013324">
    <property type="entry name" value="RNA_pol_sigma_r3/r4-like"/>
</dbReference>
<dbReference type="InterPro" id="IPR014284">
    <property type="entry name" value="RNA_pol_sigma-70_dom"/>
</dbReference>
<dbReference type="Gene3D" id="1.10.10.10">
    <property type="entry name" value="Winged helix-like DNA-binding domain superfamily/Winged helix DNA-binding domain"/>
    <property type="match status" value="1"/>
</dbReference>